<feature type="compositionally biased region" description="Basic and acidic residues" evidence="7">
    <location>
        <begin position="372"/>
        <end position="388"/>
    </location>
</feature>
<dbReference type="Pfam" id="PF07679">
    <property type="entry name" value="I-set"/>
    <property type="match status" value="1"/>
</dbReference>
<keyword evidence="4 8" id="KW-0472">Membrane</keyword>
<keyword evidence="2" id="KW-0732">Signal</keyword>
<name>T1HCN4_RHOPR</name>
<dbReference type="SUPFAM" id="SSF48726">
    <property type="entry name" value="Immunoglobulin"/>
    <property type="match status" value="1"/>
</dbReference>
<evidence type="ECO:0000256" key="2">
    <source>
        <dbReference type="ARBA" id="ARBA00022729"/>
    </source>
</evidence>
<feature type="region of interest" description="Disordered" evidence="7">
    <location>
        <begin position="343"/>
        <end position="388"/>
    </location>
</feature>
<keyword evidence="8" id="KW-0812">Transmembrane</keyword>
<organism evidence="10 11">
    <name type="scientific">Rhodnius prolixus</name>
    <name type="common">Triatomid bug</name>
    <dbReference type="NCBI Taxonomy" id="13249"/>
    <lineage>
        <taxon>Eukaryota</taxon>
        <taxon>Metazoa</taxon>
        <taxon>Ecdysozoa</taxon>
        <taxon>Arthropoda</taxon>
        <taxon>Hexapoda</taxon>
        <taxon>Insecta</taxon>
        <taxon>Pterygota</taxon>
        <taxon>Neoptera</taxon>
        <taxon>Paraneoptera</taxon>
        <taxon>Hemiptera</taxon>
        <taxon>Heteroptera</taxon>
        <taxon>Panheteroptera</taxon>
        <taxon>Cimicomorpha</taxon>
        <taxon>Reduviidae</taxon>
        <taxon>Triatominae</taxon>
        <taxon>Rhodnius</taxon>
    </lineage>
</organism>
<comment type="subcellular location">
    <subcellularLocation>
        <location evidence="1">Membrane</location>
    </subcellularLocation>
</comment>
<evidence type="ECO:0000256" key="6">
    <source>
        <dbReference type="ARBA" id="ARBA00023180"/>
    </source>
</evidence>
<evidence type="ECO:0000256" key="1">
    <source>
        <dbReference type="ARBA" id="ARBA00004370"/>
    </source>
</evidence>
<protein>
    <submittedName>
        <fullName evidence="10">I-set domain-containing protein</fullName>
    </submittedName>
</protein>
<evidence type="ECO:0000256" key="7">
    <source>
        <dbReference type="SAM" id="MobiDB-lite"/>
    </source>
</evidence>
<dbReference type="InterPro" id="IPR051427">
    <property type="entry name" value="Nectin/Nectin-like"/>
</dbReference>
<proteinExistence type="predicted"/>
<evidence type="ECO:0000313" key="10">
    <source>
        <dbReference type="EnsemblMetazoa" id="RPRC001798-PA"/>
    </source>
</evidence>
<dbReference type="PANTHER" id="PTHR23277">
    <property type="entry name" value="NECTIN-RELATED"/>
    <property type="match status" value="1"/>
</dbReference>
<dbReference type="EMBL" id="ACPB03002026">
    <property type="status" value="NOT_ANNOTATED_CDS"/>
    <property type="molecule type" value="Genomic_DNA"/>
</dbReference>
<dbReference type="InterPro" id="IPR013098">
    <property type="entry name" value="Ig_I-set"/>
</dbReference>
<evidence type="ECO:0000256" key="5">
    <source>
        <dbReference type="ARBA" id="ARBA00023157"/>
    </source>
</evidence>
<dbReference type="eggNOG" id="ENOG502QWSY">
    <property type="taxonomic scope" value="Eukaryota"/>
</dbReference>
<dbReference type="OMA" id="HENGKQQ"/>
<reference evidence="10" key="1">
    <citation type="submission" date="2015-05" db="UniProtKB">
        <authorList>
            <consortium name="EnsemblMetazoa"/>
        </authorList>
    </citation>
    <scope>IDENTIFICATION</scope>
</reference>
<dbReference type="PANTHER" id="PTHR23277:SF108">
    <property type="entry name" value="FASCICLIN-3"/>
    <property type="match status" value="1"/>
</dbReference>
<dbReference type="InterPro" id="IPR013783">
    <property type="entry name" value="Ig-like_fold"/>
</dbReference>
<dbReference type="HOGENOM" id="CLU_039223_0_0_1"/>
<dbReference type="GO" id="GO:0005912">
    <property type="term" value="C:adherens junction"/>
    <property type="evidence" value="ECO:0007669"/>
    <property type="project" value="TreeGrafter"/>
</dbReference>
<dbReference type="FunCoup" id="T1HCN4">
    <property type="interactions" value="37"/>
</dbReference>
<keyword evidence="5" id="KW-1015">Disulfide bond</keyword>
<dbReference type="GO" id="GO:0007156">
    <property type="term" value="P:homophilic cell adhesion via plasma membrane adhesion molecules"/>
    <property type="evidence" value="ECO:0007669"/>
    <property type="project" value="TreeGrafter"/>
</dbReference>
<evidence type="ECO:0000259" key="9">
    <source>
        <dbReference type="Pfam" id="PF07679"/>
    </source>
</evidence>
<evidence type="ECO:0000256" key="3">
    <source>
        <dbReference type="ARBA" id="ARBA00022737"/>
    </source>
</evidence>
<dbReference type="InParanoid" id="T1HCN4"/>
<evidence type="ECO:0000256" key="4">
    <source>
        <dbReference type="ARBA" id="ARBA00023136"/>
    </source>
</evidence>
<accession>T1HCN4</accession>
<keyword evidence="3" id="KW-0677">Repeat</keyword>
<dbReference type="InterPro" id="IPR036179">
    <property type="entry name" value="Ig-like_dom_sf"/>
</dbReference>
<dbReference type="VEuPathDB" id="VectorBase:RPRC001798"/>
<dbReference type="EMBL" id="ACPB03002027">
    <property type="status" value="NOT_ANNOTATED_CDS"/>
    <property type="molecule type" value="Genomic_DNA"/>
</dbReference>
<sequence length="388" mass="42576">MKEHFTLVESLNFPSDAEVSVSVQPQLQIAKEGEKITALCRVAEPLETCYFDIPSEPTLSLSPSKPAYMGIKYFGEGLERGFCGMEMVVQNKHNGLITCTVTPRGESLTSKQNMTLIVARESKITDGLSSPSEEVSPKDSLYTIKQTLTRKLRASDNNKALKCVAGHMLLSSKEDTTIRQLAVFFGPKPSPEPLEHFGLVEGEEGKVTVTVIAFPKPSLTWMVGDLRIHEGETDESGRFKVLRAAENQLKGSGYWESVLIINPLEKEDVEREYVLTATNTYGEQTYKVAISTNPEPRMLELGAGTIVGIVVAILLILIITSILVFARAKGRWCFAGGVVSADDVEDPEKTQPNDNGGGNVNPAIHNNSTEYITDHDPDLKKPKEHTPV</sequence>
<feature type="domain" description="Immunoglobulin I-set" evidence="9">
    <location>
        <begin position="194"/>
        <end position="289"/>
    </location>
</feature>
<keyword evidence="6" id="KW-0325">Glycoprotein</keyword>
<keyword evidence="11" id="KW-1185">Reference proteome</keyword>
<dbReference type="Gene3D" id="2.60.40.10">
    <property type="entry name" value="Immunoglobulins"/>
    <property type="match status" value="2"/>
</dbReference>
<evidence type="ECO:0000256" key="8">
    <source>
        <dbReference type="SAM" id="Phobius"/>
    </source>
</evidence>
<evidence type="ECO:0000313" key="11">
    <source>
        <dbReference type="Proteomes" id="UP000015103"/>
    </source>
</evidence>
<dbReference type="GO" id="GO:0007157">
    <property type="term" value="P:heterophilic cell-cell adhesion via plasma membrane cell adhesion molecules"/>
    <property type="evidence" value="ECO:0007669"/>
    <property type="project" value="TreeGrafter"/>
</dbReference>
<dbReference type="EnsemblMetazoa" id="RPRC001798-RA">
    <property type="protein sequence ID" value="RPRC001798-PA"/>
    <property type="gene ID" value="RPRC001798"/>
</dbReference>
<dbReference type="STRING" id="13249.T1HCN4"/>
<dbReference type="GO" id="GO:0016020">
    <property type="term" value="C:membrane"/>
    <property type="evidence" value="ECO:0007669"/>
    <property type="project" value="UniProtKB-SubCell"/>
</dbReference>
<keyword evidence="8" id="KW-1133">Transmembrane helix</keyword>
<dbReference type="AlphaFoldDB" id="T1HCN4"/>
<feature type="transmembrane region" description="Helical" evidence="8">
    <location>
        <begin position="301"/>
        <end position="326"/>
    </location>
</feature>
<dbReference type="Proteomes" id="UP000015103">
    <property type="component" value="Unassembled WGS sequence"/>
</dbReference>